<dbReference type="InterPro" id="IPR051554">
    <property type="entry name" value="Acetyltransferase_Eis"/>
</dbReference>
<dbReference type="AlphaFoldDB" id="A0A516WZJ3"/>
<proteinExistence type="inferred from homology"/>
<accession>A0A516WZJ3</accession>
<evidence type="ECO:0000259" key="6">
    <source>
        <dbReference type="PROSITE" id="PS51186"/>
    </source>
</evidence>
<dbReference type="CDD" id="cd04301">
    <property type="entry name" value="NAT_SF"/>
    <property type="match status" value="1"/>
</dbReference>
<dbReference type="SUPFAM" id="SSF55718">
    <property type="entry name" value="SCP-like"/>
    <property type="match status" value="1"/>
</dbReference>
<dbReference type="Gene3D" id="3.40.630.30">
    <property type="match status" value="2"/>
</dbReference>
<reference evidence="7 8" key="1">
    <citation type="submission" date="2019-07" db="EMBL/GenBank/DDBJ databases">
        <title>Tomitella cavernea sp. nov., an actinomycete isolated from soil.</title>
        <authorList>
            <person name="Cheng J."/>
        </authorList>
    </citation>
    <scope>NUCLEOTIDE SEQUENCE [LARGE SCALE GENOMIC DNA]</scope>
    <source>
        <strain evidence="7 8">HY188</strain>
    </source>
</reference>
<keyword evidence="8" id="KW-1185">Reference proteome</keyword>
<dbReference type="Gene3D" id="3.30.1050.10">
    <property type="entry name" value="SCP2 sterol-binding domain"/>
    <property type="match status" value="1"/>
</dbReference>
<evidence type="ECO:0000256" key="1">
    <source>
        <dbReference type="ARBA" id="ARBA00009213"/>
    </source>
</evidence>
<evidence type="ECO:0000313" key="7">
    <source>
        <dbReference type="EMBL" id="QDQ96269.1"/>
    </source>
</evidence>
<keyword evidence="3 5" id="KW-0808">Transferase</keyword>
<dbReference type="PANTHER" id="PTHR37817">
    <property type="entry name" value="N-ACETYLTRANSFERASE EIS"/>
    <property type="match status" value="1"/>
</dbReference>
<dbReference type="Pfam" id="PF13527">
    <property type="entry name" value="Acetyltransf_9"/>
    <property type="match status" value="1"/>
</dbReference>
<dbReference type="InterPro" id="IPR016181">
    <property type="entry name" value="Acyl_CoA_acyltransferase"/>
</dbReference>
<dbReference type="InterPro" id="IPR000182">
    <property type="entry name" value="GNAT_dom"/>
</dbReference>
<evidence type="ECO:0000256" key="4">
    <source>
        <dbReference type="ARBA" id="ARBA00023315"/>
    </source>
</evidence>
<dbReference type="Pfam" id="PF17668">
    <property type="entry name" value="Acetyltransf_17"/>
    <property type="match status" value="1"/>
</dbReference>
<dbReference type="PANTHER" id="PTHR37817:SF1">
    <property type="entry name" value="N-ACETYLTRANSFERASE EIS"/>
    <property type="match status" value="1"/>
</dbReference>
<feature type="binding site" evidence="5">
    <location>
        <begin position="120"/>
        <end position="121"/>
    </location>
    <ligand>
        <name>acetyl-CoA</name>
        <dbReference type="ChEBI" id="CHEBI:57288"/>
    </ligand>
</feature>
<comment type="subunit">
    <text evidence="5">Homohexamer; trimer of dimers.</text>
</comment>
<evidence type="ECO:0000256" key="3">
    <source>
        <dbReference type="ARBA" id="ARBA00022679"/>
    </source>
</evidence>
<feature type="binding site" evidence="5">
    <location>
        <begin position="92"/>
        <end position="97"/>
    </location>
    <ligand>
        <name>acetyl-CoA</name>
        <dbReference type="ChEBI" id="CHEBI:57288"/>
    </ligand>
</feature>
<keyword evidence="4 5" id="KW-0012">Acyltransferase</keyword>
<dbReference type="SUPFAM" id="SSF55729">
    <property type="entry name" value="Acyl-CoA N-acyltransferases (Nat)"/>
    <property type="match status" value="1"/>
</dbReference>
<dbReference type="RefSeq" id="WP_143905787.1">
    <property type="nucleotide sequence ID" value="NZ_CP041765.1"/>
</dbReference>
<dbReference type="InterPro" id="IPR041380">
    <property type="entry name" value="Acetyltransf_17"/>
</dbReference>
<dbReference type="InterPro" id="IPR022902">
    <property type="entry name" value="NAcTrfase_Eis"/>
</dbReference>
<comment type="similarity">
    <text evidence="1 5">Belongs to the acetyltransferase Eis family.</text>
</comment>
<dbReference type="NCBIfam" id="NF002367">
    <property type="entry name" value="PRK01346.1-4"/>
    <property type="match status" value="1"/>
</dbReference>
<feature type="active site" description="Proton donor" evidence="5">
    <location>
        <position position="125"/>
    </location>
</feature>
<sequence length="404" mass="43259">MAAVTIRTLTTASELAESDAVFHTSMVGLPAPAADEDVASVREPGRTFGAYADDGLLVGATDSTSGMLTVPGGARVPHAAVTHVGVLPTHTRRGVLTALMRHQLEDCRTHGETVASLRASEAVIYGRYGYGIASVTHGVSLDLRDAELRAGAVSGALPVRLVDPDGAWDLLRRMVDEYPSGRAGTISRSECWWRARRARTQPAPRYVAVCGDEGFVCYRPLDTASWFTSRDRTIVVTDLHARTPEVHRALVAFLLRLDLVHTVRFPWLPADDPLPWMLTDHRAARVTGAGDETWLRLVDVPAALAARSYGPGGSVTVRVDDGLLPANSGSYRIGTDGAEHVGDVAAPAPDAQVDVADLGAAYLGGVRWHQLRDAGRLREFSPGVADRLDTLFATARAPFAGVMF</sequence>
<evidence type="ECO:0000256" key="5">
    <source>
        <dbReference type="HAMAP-Rule" id="MF_01812"/>
    </source>
</evidence>
<gene>
    <name evidence="7" type="ORF">FO059_01580</name>
</gene>
<dbReference type="GO" id="GO:0034069">
    <property type="term" value="F:aminoglycoside N-acetyltransferase activity"/>
    <property type="evidence" value="ECO:0007669"/>
    <property type="project" value="TreeGrafter"/>
</dbReference>
<feature type="binding site" evidence="5">
    <location>
        <begin position="84"/>
        <end position="86"/>
    </location>
    <ligand>
        <name>acetyl-CoA</name>
        <dbReference type="ChEBI" id="CHEBI:57288"/>
    </ligand>
</feature>
<reference evidence="7 8" key="2">
    <citation type="submission" date="2019-07" db="EMBL/GenBank/DDBJ databases">
        <authorList>
            <person name="Huang Y."/>
        </authorList>
    </citation>
    <scope>NUCLEOTIDE SEQUENCE [LARGE SCALE GENOMIC DNA]</scope>
    <source>
        <strain evidence="7 8">HY188</strain>
    </source>
</reference>
<evidence type="ECO:0000256" key="2">
    <source>
        <dbReference type="ARBA" id="ARBA00022488"/>
    </source>
</evidence>
<dbReference type="GO" id="GO:0030649">
    <property type="term" value="P:aminoglycoside antibiotic catabolic process"/>
    <property type="evidence" value="ECO:0007669"/>
    <property type="project" value="TreeGrafter"/>
</dbReference>
<dbReference type="OrthoDB" id="8399956at2"/>
<organism evidence="7 8">
    <name type="scientific">Tomitella fengzijianii</name>
    <dbReference type="NCBI Taxonomy" id="2597660"/>
    <lineage>
        <taxon>Bacteria</taxon>
        <taxon>Bacillati</taxon>
        <taxon>Actinomycetota</taxon>
        <taxon>Actinomycetes</taxon>
        <taxon>Mycobacteriales</taxon>
        <taxon>Tomitella</taxon>
    </lineage>
</organism>
<evidence type="ECO:0000313" key="8">
    <source>
        <dbReference type="Proteomes" id="UP000317344"/>
    </source>
</evidence>
<feature type="active site" description="Proton acceptor; via carboxylate" evidence="5">
    <location>
        <position position="404"/>
    </location>
</feature>
<protein>
    <submittedName>
        <fullName evidence="7">GNAT family N-acetyltransferase</fullName>
    </submittedName>
</protein>
<dbReference type="HAMAP" id="MF_01812">
    <property type="entry name" value="Eis"/>
    <property type="match status" value="1"/>
</dbReference>
<dbReference type="KEGG" id="toy:FO059_01580"/>
<dbReference type="EMBL" id="CP041765">
    <property type="protein sequence ID" value="QDQ96269.1"/>
    <property type="molecule type" value="Genomic_DNA"/>
</dbReference>
<dbReference type="PROSITE" id="PS51186">
    <property type="entry name" value="GNAT"/>
    <property type="match status" value="1"/>
</dbReference>
<name>A0A516WZJ3_9ACTN</name>
<dbReference type="Proteomes" id="UP000317344">
    <property type="component" value="Chromosome"/>
</dbReference>
<keyword evidence="2" id="KW-1036">Host cytoplasmic vesicle</keyword>
<dbReference type="InterPro" id="IPR036527">
    <property type="entry name" value="SCP2_sterol-bd_dom_sf"/>
</dbReference>
<dbReference type="Pfam" id="PF13530">
    <property type="entry name" value="SCP2_2"/>
    <property type="match status" value="1"/>
</dbReference>
<feature type="domain" description="N-acetyltransferase" evidence="6">
    <location>
        <begin position="4"/>
        <end position="160"/>
    </location>
</feature>
<dbReference type="InterPro" id="IPR025559">
    <property type="entry name" value="Eis_dom"/>
</dbReference>